<dbReference type="InterPro" id="IPR028994">
    <property type="entry name" value="Integrin_alpha_N"/>
</dbReference>
<keyword evidence="4" id="KW-0843">Virulence</keyword>
<evidence type="ECO:0000256" key="3">
    <source>
        <dbReference type="ARBA" id="ARBA00022737"/>
    </source>
</evidence>
<feature type="domain" description="Teneurin-like YD-shell" evidence="5">
    <location>
        <begin position="1677"/>
        <end position="1827"/>
    </location>
</feature>
<gene>
    <name evidence="6" type="ORF">EHQ95_09710</name>
</gene>
<dbReference type="SUPFAM" id="SSF69318">
    <property type="entry name" value="Integrin alpha N-terminal domain"/>
    <property type="match status" value="2"/>
</dbReference>
<dbReference type="NCBIfam" id="TIGR03696">
    <property type="entry name" value="Rhs_assc_core"/>
    <property type="match status" value="1"/>
</dbReference>
<dbReference type="InterPro" id="IPR050708">
    <property type="entry name" value="T6SS_VgrG/RHS"/>
</dbReference>
<comment type="caution">
    <text evidence="6">The sequence shown here is derived from an EMBL/GenBank/DDBJ whole genome shotgun (WGS) entry which is preliminary data.</text>
</comment>
<organism evidence="6 7">
    <name type="scientific">Leptospira vanthielii</name>
    <dbReference type="NCBI Taxonomy" id="293085"/>
    <lineage>
        <taxon>Bacteria</taxon>
        <taxon>Pseudomonadati</taxon>
        <taxon>Spirochaetota</taxon>
        <taxon>Spirochaetia</taxon>
        <taxon>Leptospirales</taxon>
        <taxon>Leptospiraceae</taxon>
        <taxon>Leptospira</taxon>
    </lineage>
</organism>
<proteinExistence type="predicted"/>
<keyword evidence="3" id="KW-0677">Repeat</keyword>
<dbReference type="InterPro" id="IPR056823">
    <property type="entry name" value="TEN-like_YD-shell"/>
</dbReference>
<evidence type="ECO:0000259" key="5">
    <source>
        <dbReference type="Pfam" id="PF25023"/>
    </source>
</evidence>
<evidence type="ECO:0000256" key="1">
    <source>
        <dbReference type="ARBA" id="ARBA00004613"/>
    </source>
</evidence>
<dbReference type="InterPro" id="IPR003284">
    <property type="entry name" value="Sal_SpvB"/>
</dbReference>
<dbReference type="PANTHER" id="PTHR32305">
    <property type="match status" value="1"/>
</dbReference>
<dbReference type="Gene3D" id="2.180.10.10">
    <property type="entry name" value="RHS repeat-associated core"/>
    <property type="match status" value="3"/>
</dbReference>
<keyword evidence="2" id="KW-0964">Secreted</keyword>
<dbReference type="Pfam" id="PF03534">
    <property type="entry name" value="SpvB"/>
    <property type="match status" value="1"/>
</dbReference>
<sequence length="2375" mass="266607">MRQFIIRLVLIVLFSFLFLSFLGGQKLPQQMPGIGVDPGGNVSFSIPLEVPEGTRGLTPSLALSYNSGMGSGLLGKGWSLDGGEYIKRDSMYGINLSNSDHYVSSDYGQLVDSDGSSQLFYSKNESFVSFYPQGNFGFGPSQFIAFDKSGNRFTYGGENAQVLAGNGAVLLWGLSEQREPHGETIRYEWEVRKGELYLSKIIYAGGVRYLTFDYEEREDFINDYSEKQLIVRDWRLRRIKFYSDNSHVHTYEFSYSIDSKTKDSLLTKIDFEKDNLFSLSTHLPLEFVYSESHNGVESKLSSGANPLSNGYGSDQDIGDRMLELLKRAIFEYLSMKFSEPPKSQTKLTKAYNKVMPRAIPRAGGGTGNGFDYSAVNVVMPTYNPETEFVGRYPLGNKNREACNWGPIACICTLFPACPPFVRLKCGEYTFFGADACNNGVLSANRAVLPTDIDGDGISEYSRLLGKADGDQIYIRSNDYTNNRDFSSPNFPIKYNTYMDIADVDGDGRTDFVFERSGILHVAFSNGSGLESPTAFSNVTLTPYIQNFTRTANLAPRDYFVDMNRDGRADFVHFWNDRMSISLSQGRSFATEKVIWFEGHRSPLQETMDSNPFIAHRMNQFTDIDGDGIPEHIFVVNVNPPPEQYQLAALKARHFQEVGAADIERLSYTNEIFSIFDGAEADGGRKNFLSERVFSDERSLYWNLVDNPGTATASQKDTISKAIDRQFFEDRLKEIVDRHANELDIEISRIRNANLNGSAYQLVITKINVNNKTLSQTIQDVPKNVVGYMGKNWLVDINGDGLADYVSFTNRNSHFNPYDFGAEDAYTLHNEIKVAFNTGGKFDFNSYTNNYVNTVVRPDRFAEDNDPNEKKVSSFEFADLNEDGIVDFIVKEFNSSNYHVYHGKGNGSFDSRFDFSVESPEINGSRFEDRNADGIADFFYQYGKKSITREILSNSPLTKGGLLTKVINHVSGVESEIAYIWKKNMPGAVVKGGSYITSLPNLSPQMLVSHIRNSSGPGLAEEKKTYSYYNTRFKPGDIDTNENYGFESVTERTYVGGILKLREVTNYLHNPNFPGFVGSKQVYTGNDTIVSEESFGYTKFQPHTNTKLIQQSFQNSSSYENGQLKDQISKTFTYDSTHGYEISSIEEDFNGRMTREEFIYSENSSMKVLALPIESKKTVNGTLVAHKKWTYTGVDAVSESQLVSAGSWYSIFRSYDSLGNVVSTTDSLGRTLSYEYGDITRSKPTLTRNALGQTSRTTYDPKLDVELSSEDPNGNLTSYEYDEYGRRTFTYLDGTKLGSIEYGFDGSLFTTKQTTHTNEGDVWRKEYKNLAGNVVKKESLVVEGIISTTESVYDSLGREIQKSNSYFTGESPAWAYTYYYNQSEDAEERTKEITSATGEVSQFVYGLRSTSVTTTNQSEVIRSETQNLDIWGRLITKTSQGESLQYQYDNADRMVRIVDPGNGNTEIVYDIGGRKTRYSDSNSGTITYTYNVAGDLLTQTDARGIVIRKEVDGLGRITKVYPGNETPVLYEYDSGNSIANTNVIGKLTKVTDESGVTELAYDRKGNVIGEKRTIDDLQVLFQRTYDPFGRVKTLTYPEGTLVRNHYTGTGQLAFLTMDSHDGNSLNHTVVSYEGPKLESNKYYIERKTGNGVLTKIGYDPLRMRPQTLVTYLKQSYVEQSIKYGYDKRGNISSITDLMNESRNQSFEYDPLNRVTKAVGKYGEENYNYHRNGNLLNKGAFTYSYENSNHIHAVTRVNSPNTGIVGYTYDAMGNMTTRNGDTLVYNAQNKLKRIESMGGDLFEYTYDHSGMRIKKSLQNSNTTTYSFGNYYEIHRSPGQQEKHTLYVIGAEGDMVAQYSRGDAILLNQMASNDWLVNPFCKDVNIDCDTYWKNRVGFFFIKTLEDTNVYVDGKLREGHRALPWVALLGFLFWVVYQTKDQTGGVHDHNVEKTSDDFLGISLLPSFTNRIQKQIPRYGTALLVVMFSFTTTAGCFPLLLGGGEAESGTPIWLLGLGNGIPADTQSVADEPGQGGSGGGGTSTGNARVEGMYFYHPDHLGSITMITDGHGNVLAGGERGGKSHITYKPYGEIFRTDSYGPDITKFKYTGQEEDQESGLYYYKARYYDASLGRFVSNDGQVFPDKEQGMNRMMYVEGNPLKWADRSGNKISTPLAWGLMGAVAAQNLGLSMQQGFALGYGFGKNQNQKRANSEMERSFDNTLGKNGFAGWTVNNFYSARKIGRYLYNYTRVYEDTSRGKTRAKLDLLLVSRQCAETFGRDNCVAAALANDQLRKKEKYKFDRNVANPFMHMWDLKVLPDNENPNRVENESAKVLCAHYFIGRTANKNTDQDYAASAACAYTAYQASYSTSAASNDGYLRY</sequence>
<dbReference type="InterPro" id="IPR022385">
    <property type="entry name" value="Rhs_assc_core"/>
</dbReference>
<keyword evidence="7" id="KW-1185">Reference proteome</keyword>
<evidence type="ECO:0000313" key="7">
    <source>
        <dbReference type="Proteomes" id="UP000298112"/>
    </source>
</evidence>
<dbReference type="Pfam" id="PF25023">
    <property type="entry name" value="TEN_YD-shell"/>
    <property type="match status" value="1"/>
</dbReference>
<evidence type="ECO:0000256" key="4">
    <source>
        <dbReference type="ARBA" id="ARBA00023026"/>
    </source>
</evidence>
<accession>A0ABY2NPN7</accession>
<evidence type="ECO:0000313" key="6">
    <source>
        <dbReference type="EMBL" id="TGM56896.1"/>
    </source>
</evidence>
<protein>
    <recommendedName>
        <fullName evidence="5">Teneurin-like YD-shell domain-containing protein</fullName>
    </recommendedName>
</protein>
<name>A0ABY2NPN7_9LEPT</name>
<dbReference type="PANTHER" id="PTHR32305:SF15">
    <property type="entry name" value="PROTEIN RHSA-RELATED"/>
    <property type="match status" value="1"/>
</dbReference>
<dbReference type="Proteomes" id="UP000298112">
    <property type="component" value="Unassembled WGS sequence"/>
</dbReference>
<comment type="subcellular location">
    <subcellularLocation>
        <location evidence="1">Secreted</location>
    </subcellularLocation>
</comment>
<reference evidence="7" key="1">
    <citation type="journal article" date="2019" name="PLoS Negl. Trop. Dis.">
        <title>Revisiting the worldwide diversity of Leptospira species in the environment.</title>
        <authorList>
            <person name="Vincent A.T."/>
            <person name="Schiettekatte O."/>
            <person name="Bourhy P."/>
            <person name="Veyrier F.J."/>
            <person name="Picardeau M."/>
        </authorList>
    </citation>
    <scope>NUCLEOTIDE SEQUENCE [LARGE SCALE GENOMIC DNA]</scope>
    <source>
        <strain evidence="7">201601955</strain>
    </source>
</reference>
<dbReference type="RefSeq" id="WP_135658653.1">
    <property type="nucleotide sequence ID" value="NZ_RQHF01000025.1"/>
</dbReference>
<evidence type="ECO:0000256" key="2">
    <source>
        <dbReference type="ARBA" id="ARBA00022525"/>
    </source>
</evidence>
<dbReference type="EMBL" id="RQHF01000025">
    <property type="protein sequence ID" value="TGM56896.1"/>
    <property type="molecule type" value="Genomic_DNA"/>
</dbReference>